<comment type="caution">
    <text evidence="2">The sequence shown here is derived from an EMBL/GenBank/DDBJ whole genome shotgun (WGS) entry which is preliminary data.</text>
</comment>
<organism evidence="2 3">
    <name type="scientific">Temnothorax longispinosus</name>
    <dbReference type="NCBI Taxonomy" id="300112"/>
    <lineage>
        <taxon>Eukaryota</taxon>
        <taxon>Metazoa</taxon>
        <taxon>Ecdysozoa</taxon>
        <taxon>Arthropoda</taxon>
        <taxon>Hexapoda</taxon>
        <taxon>Insecta</taxon>
        <taxon>Pterygota</taxon>
        <taxon>Neoptera</taxon>
        <taxon>Endopterygota</taxon>
        <taxon>Hymenoptera</taxon>
        <taxon>Apocrita</taxon>
        <taxon>Aculeata</taxon>
        <taxon>Formicoidea</taxon>
        <taxon>Formicidae</taxon>
        <taxon>Myrmicinae</taxon>
        <taxon>Temnothorax</taxon>
    </lineage>
</organism>
<feature type="region of interest" description="Disordered" evidence="1">
    <location>
        <begin position="1"/>
        <end position="133"/>
    </location>
</feature>
<feature type="region of interest" description="Disordered" evidence="1">
    <location>
        <begin position="165"/>
        <end position="197"/>
    </location>
</feature>
<keyword evidence="3" id="KW-1185">Reference proteome</keyword>
<evidence type="ECO:0000313" key="3">
    <source>
        <dbReference type="Proteomes" id="UP000310200"/>
    </source>
</evidence>
<feature type="compositionally biased region" description="Basic and acidic residues" evidence="1">
    <location>
        <begin position="18"/>
        <end position="41"/>
    </location>
</feature>
<dbReference type="Proteomes" id="UP000310200">
    <property type="component" value="Unassembled WGS sequence"/>
</dbReference>
<evidence type="ECO:0000256" key="1">
    <source>
        <dbReference type="SAM" id="MobiDB-lite"/>
    </source>
</evidence>
<evidence type="ECO:0000313" key="2">
    <source>
        <dbReference type="EMBL" id="TGZ52623.1"/>
    </source>
</evidence>
<protein>
    <submittedName>
        <fullName evidence="2">Uncharacterized protein</fullName>
    </submittedName>
</protein>
<dbReference type="EMBL" id="QBLH01001220">
    <property type="protein sequence ID" value="TGZ52623.1"/>
    <property type="molecule type" value="Genomic_DNA"/>
</dbReference>
<sequence>MPRLVTQTVRVASGKTEAPGRRRGEEEIVSDDAHTGDDRGAPRAPAKPTPKKRKEGGRGRTKEQGGQGGAGARTRRTKKEKKTGGGGSGGGTARERKREREARSREAGKSRKREGTNASSVFPGARFLDGRRQDAAAPPMTVVSLDFAPPRFAVGGFLRGATARKNLREKGDESEGGMRAPRPLARPGRFSSLFRNL</sequence>
<gene>
    <name evidence="2" type="ORF">DBV15_07113</name>
</gene>
<feature type="compositionally biased region" description="Polar residues" evidence="1">
    <location>
        <begin position="1"/>
        <end position="10"/>
    </location>
</feature>
<feature type="compositionally biased region" description="Basic and acidic residues" evidence="1">
    <location>
        <begin position="93"/>
        <end position="115"/>
    </location>
</feature>
<reference evidence="2 3" key="1">
    <citation type="journal article" date="2019" name="Philos. Trans. R. Soc. Lond., B, Biol. Sci.">
        <title>Ant behaviour and brain gene expression of defending hosts depend on the ecological success of the intruding social parasite.</title>
        <authorList>
            <person name="Kaur R."/>
            <person name="Stoldt M."/>
            <person name="Jongepier E."/>
            <person name="Feldmeyer B."/>
            <person name="Menzel F."/>
            <person name="Bornberg-Bauer E."/>
            <person name="Foitzik S."/>
        </authorList>
    </citation>
    <scope>NUCLEOTIDE SEQUENCE [LARGE SCALE GENOMIC DNA]</scope>
    <source>
        <tissue evidence="2">Whole body</tissue>
    </source>
</reference>
<name>A0A4S2KRP9_9HYME</name>
<proteinExistence type="predicted"/>
<accession>A0A4S2KRP9</accession>
<dbReference type="AlphaFoldDB" id="A0A4S2KRP9"/>